<sequence length="59" mass="6523">MFLQILPPDPVSTTENFLDTQLILVVAGLAISVFVILKLSKFLSKLKINKTAEKPSYTS</sequence>
<dbReference type="OrthoDB" id="1203178at2"/>
<feature type="transmembrane region" description="Helical" evidence="1">
    <location>
        <begin position="20"/>
        <end position="40"/>
    </location>
</feature>
<name>A0A7L8ADK5_9FLAO</name>
<gene>
    <name evidence="2" type="ORF">H9I45_11705</name>
</gene>
<evidence type="ECO:0000256" key="1">
    <source>
        <dbReference type="SAM" id="Phobius"/>
    </source>
</evidence>
<keyword evidence="1" id="KW-0472">Membrane</keyword>
<proteinExistence type="predicted"/>
<keyword evidence="1" id="KW-1133">Transmembrane helix</keyword>
<evidence type="ECO:0000313" key="2">
    <source>
        <dbReference type="EMBL" id="QOD60007.1"/>
    </source>
</evidence>
<dbReference type="KEGG" id="phal:H9I45_11705"/>
<reference evidence="2 3" key="1">
    <citation type="journal article" date="2016" name="Int. J. Syst. Evol. Microbiol.">
        <title>Polaribacter haliotis sp. nov., isolated from the gut of abalone Haliotis discus hannai.</title>
        <authorList>
            <person name="Kim Y.O."/>
            <person name="Park I.S."/>
            <person name="Park S."/>
            <person name="Nam B.H."/>
            <person name="Park J.M."/>
            <person name="Kim D.G."/>
            <person name="Yoon J.H."/>
        </authorList>
    </citation>
    <scope>NUCLEOTIDE SEQUENCE [LARGE SCALE GENOMIC DNA]</scope>
    <source>
        <strain evidence="2 3">KCTC 52418</strain>
    </source>
</reference>
<dbReference type="Proteomes" id="UP000516764">
    <property type="component" value="Chromosome"/>
</dbReference>
<accession>A0A7L8ADK5</accession>
<protein>
    <submittedName>
        <fullName evidence="2">Uncharacterized protein</fullName>
    </submittedName>
</protein>
<evidence type="ECO:0000313" key="3">
    <source>
        <dbReference type="Proteomes" id="UP000516764"/>
    </source>
</evidence>
<dbReference type="RefSeq" id="WP_088352711.1">
    <property type="nucleotide sequence ID" value="NZ_CP061813.1"/>
</dbReference>
<keyword evidence="1" id="KW-0812">Transmembrane</keyword>
<organism evidence="2 3">
    <name type="scientific">Polaribacter haliotis</name>
    <dbReference type="NCBI Taxonomy" id="1888915"/>
    <lineage>
        <taxon>Bacteria</taxon>
        <taxon>Pseudomonadati</taxon>
        <taxon>Bacteroidota</taxon>
        <taxon>Flavobacteriia</taxon>
        <taxon>Flavobacteriales</taxon>
        <taxon>Flavobacteriaceae</taxon>
    </lineage>
</organism>
<dbReference type="AlphaFoldDB" id="A0A7L8ADK5"/>
<dbReference type="EMBL" id="CP061813">
    <property type="protein sequence ID" value="QOD60007.1"/>
    <property type="molecule type" value="Genomic_DNA"/>
</dbReference>
<keyword evidence="3" id="KW-1185">Reference proteome</keyword>